<dbReference type="EMBL" id="QGNW01001992">
    <property type="protein sequence ID" value="RVW26742.1"/>
    <property type="molecule type" value="Genomic_DNA"/>
</dbReference>
<dbReference type="Proteomes" id="UP000288805">
    <property type="component" value="Unassembled WGS sequence"/>
</dbReference>
<sequence length="239" mass="26741">MLEAPFSEEEVLFALSARSGDKAPDPNGFSMAFWQASWDFLKGEKRGAENLRDFKPISLVSSLFKLLAKVLANGLKKVLFAKEGQSGGFLPGWFGERKRERGDGCFSFTVFQSHISVLKERASPSGEGGEYKGVGSRVWMQGWGVSIHLSRPPLGALFKSMVVWDSVEERFQKRLALWKGWYISKEGGETYPNSQHSVQLAYLFNVLILYAKISWAKVGVNSKRLPLERRGPLEETSLG</sequence>
<reference evidence="1 2" key="1">
    <citation type="journal article" date="2018" name="PLoS Genet.">
        <title>Population sequencing reveals clonal diversity and ancestral inbreeding in the grapevine cultivar Chardonnay.</title>
        <authorList>
            <person name="Roach M.J."/>
            <person name="Johnson D.L."/>
            <person name="Bohlmann J."/>
            <person name="van Vuuren H.J."/>
            <person name="Jones S.J."/>
            <person name="Pretorius I.S."/>
            <person name="Schmidt S.A."/>
            <person name="Borneman A.R."/>
        </authorList>
    </citation>
    <scope>NUCLEOTIDE SEQUENCE [LARGE SCALE GENOMIC DNA]</scope>
    <source>
        <strain evidence="2">cv. Chardonnay</strain>
        <tissue evidence="1">Leaf</tissue>
    </source>
</reference>
<name>A0A438CU62_VITVI</name>
<accession>A0A438CU62</accession>
<evidence type="ECO:0000313" key="1">
    <source>
        <dbReference type="EMBL" id="RVW26742.1"/>
    </source>
</evidence>
<proteinExistence type="predicted"/>
<protein>
    <submittedName>
        <fullName evidence="1">Uncharacterized protein</fullName>
    </submittedName>
</protein>
<evidence type="ECO:0000313" key="2">
    <source>
        <dbReference type="Proteomes" id="UP000288805"/>
    </source>
</evidence>
<dbReference type="AlphaFoldDB" id="A0A438CU62"/>
<comment type="caution">
    <text evidence="1">The sequence shown here is derived from an EMBL/GenBank/DDBJ whole genome shotgun (WGS) entry which is preliminary data.</text>
</comment>
<organism evidence="1 2">
    <name type="scientific">Vitis vinifera</name>
    <name type="common">Grape</name>
    <dbReference type="NCBI Taxonomy" id="29760"/>
    <lineage>
        <taxon>Eukaryota</taxon>
        <taxon>Viridiplantae</taxon>
        <taxon>Streptophyta</taxon>
        <taxon>Embryophyta</taxon>
        <taxon>Tracheophyta</taxon>
        <taxon>Spermatophyta</taxon>
        <taxon>Magnoliopsida</taxon>
        <taxon>eudicotyledons</taxon>
        <taxon>Gunneridae</taxon>
        <taxon>Pentapetalae</taxon>
        <taxon>rosids</taxon>
        <taxon>Vitales</taxon>
        <taxon>Vitaceae</taxon>
        <taxon>Viteae</taxon>
        <taxon>Vitis</taxon>
    </lineage>
</organism>
<gene>
    <name evidence="1" type="ORF">CK203_108376</name>
</gene>